<dbReference type="SMART" id="SM00257">
    <property type="entry name" value="LysM"/>
    <property type="match status" value="1"/>
</dbReference>
<keyword evidence="4" id="KW-1185">Reference proteome</keyword>
<reference evidence="3 5" key="2">
    <citation type="submission" date="2020-10" db="EMBL/GenBank/DDBJ databases">
        <title>Janibacter indicus TT2 genome sequence.</title>
        <authorList>
            <person name="Lee K."/>
            <person name="Ganzorig M."/>
        </authorList>
    </citation>
    <scope>NUCLEOTIDE SEQUENCE [LARGE SCALE GENOMIC DNA]</scope>
    <source>
        <strain evidence="3 5">TT2</strain>
    </source>
</reference>
<evidence type="ECO:0000313" key="2">
    <source>
        <dbReference type="EMBL" id="APH01082.1"/>
    </source>
</evidence>
<feature type="domain" description="LysM" evidence="1">
    <location>
        <begin position="76"/>
        <end position="125"/>
    </location>
</feature>
<protein>
    <submittedName>
        <fullName evidence="3">LysM peptidoglycan-binding domain-containing protein</fullName>
    </submittedName>
</protein>
<dbReference type="AlphaFoldDB" id="A0A1L3MFH2"/>
<dbReference type="RefSeq" id="WP_072624241.1">
    <property type="nucleotide sequence ID" value="NZ_CBDRLL010000003.1"/>
</dbReference>
<proteinExistence type="predicted"/>
<sequence length="128" mass="13175">MTALTAAPVRIDVRPGRPARSRHLVSVPTGDAVTDRAPASLRLTRRGRLAITTTTVLVASIAGATMAFGGPAATPQTVTVEPGQTLGQIAATELSDVPTREAVTRIQLANDLPSSHVHAGQTLTIPAP</sequence>
<reference evidence="2 4" key="1">
    <citation type="submission" date="2015-11" db="EMBL/GenBank/DDBJ databases">
        <authorList>
            <person name="Zhang Y."/>
            <person name="Guo Z."/>
        </authorList>
    </citation>
    <scope>NUCLEOTIDE SEQUENCE [LARGE SCALE GENOMIC DNA]</scope>
    <source>
        <strain evidence="2 4">YFY001</strain>
    </source>
</reference>
<dbReference type="KEGG" id="jte:ASJ30_05625"/>
<dbReference type="EMBL" id="CP062789">
    <property type="protein sequence ID" value="QOK23866.1"/>
    <property type="molecule type" value="Genomic_DNA"/>
</dbReference>
<dbReference type="PROSITE" id="PS51782">
    <property type="entry name" value="LYSM"/>
    <property type="match status" value="1"/>
</dbReference>
<evidence type="ECO:0000313" key="4">
    <source>
        <dbReference type="Proteomes" id="UP000182938"/>
    </source>
</evidence>
<dbReference type="Proteomes" id="UP000182938">
    <property type="component" value="Chromosome"/>
</dbReference>
<name>A0A1L3MFH2_9MICO</name>
<dbReference type="Proteomes" id="UP000593998">
    <property type="component" value="Chromosome"/>
</dbReference>
<evidence type="ECO:0000259" key="1">
    <source>
        <dbReference type="PROSITE" id="PS51782"/>
    </source>
</evidence>
<evidence type="ECO:0000313" key="5">
    <source>
        <dbReference type="Proteomes" id="UP000593998"/>
    </source>
</evidence>
<gene>
    <name evidence="2" type="ORF">ASJ30_05625</name>
    <name evidence="3" type="ORF">IGS73_05660</name>
</gene>
<evidence type="ECO:0000313" key="3">
    <source>
        <dbReference type="EMBL" id="QOK23866.1"/>
    </source>
</evidence>
<dbReference type="Pfam" id="PF01476">
    <property type="entry name" value="LysM"/>
    <property type="match status" value="1"/>
</dbReference>
<dbReference type="InterPro" id="IPR018392">
    <property type="entry name" value="LysM"/>
</dbReference>
<dbReference type="EMBL" id="CP013290">
    <property type="protein sequence ID" value="APH01082.1"/>
    <property type="molecule type" value="Genomic_DNA"/>
</dbReference>
<dbReference type="Gene3D" id="3.10.350.10">
    <property type="entry name" value="LysM domain"/>
    <property type="match status" value="1"/>
</dbReference>
<dbReference type="InterPro" id="IPR036779">
    <property type="entry name" value="LysM_dom_sf"/>
</dbReference>
<accession>A0A1L3MFH2</accession>
<organism evidence="2 4">
    <name type="scientific">Janibacter indicus</name>
    <dbReference type="NCBI Taxonomy" id="857417"/>
    <lineage>
        <taxon>Bacteria</taxon>
        <taxon>Bacillati</taxon>
        <taxon>Actinomycetota</taxon>
        <taxon>Actinomycetes</taxon>
        <taxon>Micrococcales</taxon>
        <taxon>Intrasporangiaceae</taxon>
        <taxon>Janibacter</taxon>
    </lineage>
</organism>